<dbReference type="Proteomes" id="UP001162501">
    <property type="component" value="Unassembled WGS sequence"/>
</dbReference>
<evidence type="ECO:0000313" key="2">
    <source>
        <dbReference type="Proteomes" id="UP001162501"/>
    </source>
</evidence>
<feature type="non-terminal residue" evidence="1">
    <location>
        <position position="1"/>
    </location>
</feature>
<gene>
    <name evidence="1" type="ORF">MRATA1EN22A_LOCUS29597</name>
</gene>
<name>A0ACB1KG79_RANTA</name>
<proteinExistence type="predicted"/>
<evidence type="ECO:0000313" key="1">
    <source>
        <dbReference type="EMBL" id="CAM9187169.1"/>
    </source>
</evidence>
<feature type="non-terminal residue" evidence="1">
    <location>
        <position position="88"/>
    </location>
</feature>
<sequence>DEAEGPLSVPPWAPSPTEIKRDEWLFQIADGWGAGPEDIEGSWGLLLGVSGGCSVTSSGRPPAPPPPHPARDPRKLRAMARAPRVRAR</sequence>
<comment type="caution">
    <text evidence="1">The sequence shown here is derived from an EMBL/GenBank/DDBJ whole genome shotgun (WGS) entry which is preliminary data.</text>
</comment>
<reference evidence="1" key="1">
    <citation type="submission" date="2025-03" db="EMBL/GenBank/DDBJ databases">
        <authorList>
            <consortium name="ELIXIR-Norway"/>
            <consortium name="Elixir Norway"/>
        </authorList>
    </citation>
    <scope>NUCLEOTIDE SEQUENCE</scope>
</reference>
<organism evidence="1 2">
    <name type="scientific">Rangifer tarandus platyrhynchus</name>
    <name type="common">Svalbard reindeer</name>
    <dbReference type="NCBI Taxonomy" id="3082113"/>
    <lineage>
        <taxon>Eukaryota</taxon>
        <taxon>Metazoa</taxon>
        <taxon>Chordata</taxon>
        <taxon>Craniata</taxon>
        <taxon>Vertebrata</taxon>
        <taxon>Euteleostomi</taxon>
        <taxon>Mammalia</taxon>
        <taxon>Eutheria</taxon>
        <taxon>Laurasiatheria</taxon>
        <taxon>Artiodactyla</taxon>
        <taxon>Ruminantia</taxon>
        <taxon>Pecora</taxon>
        <taxon>Cervidae</taxon>
        <taxon>Odocoileinae</taxon>
        <taxon>Rangifer</taxon>
    </lineage>
</organism>
<protein>
    <submittedName>
        <fullName evidence="1">Uncharacterized protein</fullName>
    </submittedName>
</protein>
<accession>A0ACB1KG79</accession>
<dbReference type="EMBL" id="CATOBB020000798">
    <property type="protein sequence ID" value="CAM9187169.1"/>
    <property type="molecule type" value="Genomic_DNA"/>
</dbReference>